<accession>A0A2Z4ILS3</accession>
<dbReference type="InterPro" id="IPR025714">
    <property type="entry name" value="Methyltranfer_dom"/>
</dbReference>
<protein>
    <submittedName>
        <fullName evidence="2">Methyltransferase type 11</fullName>
    </submittedName>
</protein>
<evidence type="ECO:0000259" key="1">
    <source>
        <dbReference type="Pfam" id="PF13847"/>
    </source>
</evidence>
<dbReference type="SUPFAM" id="SSF53335">
    <property type="entry name" value="S-adenosyl-L-methionine-dependent methyltransferases"/>
    <property type="match status" value="1"/>
</dbReference>
<dbReference type="GO" id="GO:0032259">
    <property type="term" value="P:methylation"/>
    <property type="evidence" value="ECO:0007669"/>
    <property type="project" value="UniProtKB-KW"/>
</dbReference>
<dbReference type="PANTHER" id="PTHR43591:SF24">
    <property type="entry name" value="2-METHOXY-6-POLYPRENYL-1,4-BENZOQUINOL METHYLASE, MITOCHONDRIAL"/>
    <property type="match status" value="1"/>
</dbReference>
<dbReference type="PANTHER" id="PTHR43591">
    <property type="entry name" value="METHYLTRANSFERASE"/>
    <property type="match status" value="1"/>
</dbReference>
<reference evidence="2 3" key="1">
    <citation type="submission" date="2018-06" db="EMBL/GenBank/DDBJ databases">
        <title>Echinicola strongylocentroti sp. nov., isolated from a sea urchin Strongylocentrotus intermedius.</title>
        <authorList>
            <person name="Bae S.S."/>
        </authorList>
    </citation>
    <scope>NUCLEOTIDE SEQUENCE [LARGE SCALE GENOMIC DNA]</scope>
    <source>
        <strain evidence="2 3">MEBiC08714</strain>
    </source>
</reference>
<proteinExistence type="predicted"/>
<evidence type="ECO:0000313" key="2">
    <source>
        <dbReference type="EMBL" id="AWW32072.1"/>
    </source>
</evidence>
<dbReference type="OrthoDB" id="9795634at2"/>
<keyword evidence="2" id="KW-0489">Methyltransferase</keyword>
<dbReference type="Proteomes" id="UP000248688">
    <property type="component" value="Chromosome"/>
</dbReference>
<dbReference type="KEGG" id="est:DN752_19100"/>
<dbReference type="Gene3D" id="3.40.50.150">
    <property type="entry name" value="Vaccinia Virus protein VP39"/>
    <property type="match status" value="1"/>
</dbReference>
<dbReference type="EMBL" id="CP030041">
    <property type="protein sequence ID" value="AWW32072.1"/>
    <property type="molecule type" value="Genomic_DNA"/>
</dbReference>
<organism evidence="2 3">
    <name type="scientific">Echinicola strongylocentroti</name>
    <dbReference type="NCBI Taxonomy" id="1795355"/>
    <lineage>
        <taxon>Bacteria</taxon>
        <taxon>Pseudomonadati</taxon>
        <taxon>Bacteroidota</taxon>
        <taxon>Cytophagia</taxon>
        <taxon>Cytophagales</taxon>
        <taxon>Cyclobacteriaceae</taxon>
        <taxon>Echinicola</taxon>
    </lineage>
</organism>
<keyword evidence="2" id="KW-0808">Transferase</keyword>
<dbReference type="RefSeq" id="WP_112785445.1">
    <property type="nucleotide sequence ID" value="NZ_CP030041.1"/>
</dbReference>
<evidence type="ECO:0000313" key="3">
    <source>
        <dbReference type="Proteomes" id="UP000248688"/>
    </source>
</evidence>
<dbReference type="GO" id="GO:0008168">
    <property type="term" value="F:methyltransferase activity"/>
    <property type="evidence" value="ECO:0007669"/>
    <property type="project" value="UniProtKB-KW"/>
</dbReference>
<gene>
    <name evidence="2" type="ORF">DN752_19100</name>
</gene>
<dbReference type="CDD" id="cd02440">
    <property type="entry name" value="AdoMet_MTases"/>
    <property type="match status" value="1"/>
</dbReference>
<dbReference type="Pfam" id="PF13847">
    <property type="entry name" value="Methyltransf_31"/>
    <property type="match status" value="1"/>
</dbReference>
<sequence>MDNKGHQDRVIRQFTQQAKGYSSISSHRNALDKLVQMAAVKSEDSVLDVACGTGMVACEFARFAGKVTGIDITTEMLKEAQRLHNKMNLKNIVWHLGNANPLPFEEGAFSVVVSRFSFHHFLEPDKVLQEMIRVCQPGGRVIVADVCLPESKVDHYNVMEKIRDTSHTAALSHRELDNLMKFSGLKAIKNYEYRMKIGLEQQLDASFAVDTKKLREMIQNDIDVNRLGIDASREANGIYLHYPIRIYCGVK</sequence>
<dbReference type="AlphaFoldDB" id="A0A2Z4ILS3"/>
<dbReference type="InterPro" id="IPR029063">
    <property type="entry name" value="SAM-dependent_MTases_sf"/>
</dbReference>
<feature type="domain" description="Methyltransferase" evidence="1">
    <location>
        <begin position="41"/>
        <end position="168"/>
    </location>
</feature>
<name>A0A2Z4ILS3_9BACT</name>
<keyword evidence="3" id="KW-1185">Reference proteome</keyword>